<dbReference type="InterPro" id="IPR036995">
    <property type="entry name" value="MPG_sf"/>
</dbReference>
<evidence type="ECO:0000256" key="1">
    <source>
        <dbReference type="ARBA" id="ARBA00009232"/>
    </source>
</evidence>
<gene>
    <name evidence="6" type="ORF">UY23_C0002G0036</name>
</gene>
<dbReference type="NCBIfam" id="TIGR00567">
    <property type="entry name" value="3mg"/>
    <property type="match status" value="1"/>
</dbReference>
<name>A0A0G1UB12_9BACT</name>
<dbReference type="EC" id="3.2.2.-" evidence="5"/>
<keyword evidence="2 5" id="KW-0227">DNA damage</keyword>
<dbReference type="PATRIC" id="fig|1618660.3.peg.471"/>
<keyword evidence="3 5" id="KW-0378">Hydrolase</keyword>
<dbReference type="CDD" id="cd00540">
    <property type="entry name" value="AAG"/>
    <property type="match status" value="1"/>
</dbReference>
<dbReference type="EMBL" id="LCPF01000002">
    <property type="protein sequence ID" value="KKU91297.1"/>
    <property type="molecule type" value="Genomic_DNA"/>
</dbReference>
<dbReference type="HAMAP" id="MF_00527">
    <property type="entry name" value="3MGH"/>
    <property type="match status" value="1"/>
</dbReference>
<dbReference type="AlphaFoldDB" id="A0A0G1UB12"/>
<evidence type="ECO:0000256" key="3">
    <source>
        <dbReference type="ARBA" id="ARBA00022801"/>
    </source>
</evidence>
<dbReference type="PANTHER" id="PTHR10429:SF0">
    <property type="entry name" value="DNA-3-METHYLADENINE GLYCOSYLASE"/>
    <property type="match status" value="1"/>
</dbReference>
<sequence>MKILSQKFFEQPALKIAKVLLGKYLVRRIGRKTIKVMITEVEAYDGFKDKASHAARGLTERNKIMFGPAGYWYVYFTYGMHWMLNIVTGREGYPAAVLIRGVRLILPRTSSGGSLRGDAQVLASLRDTRKGTSEKYINGPARLTKFLKIDKRFNNKAASCRTGLWIEDNPRFRNLSARGRSASGGKFEIRNSPRIGVGYAGPIWSKKPYRFKIEA</sequence>
<dbReference type="InterPro" id="IPR003180">
    <property type="entry name" value="MPG"/>
</dbReference>
<keyword evidence="4 5" id="KW-0234">DNA repair</keyword>
<dbReference type="GO" id="GO:0003677">
    <property type="term" value="F:DNA binding"/>
    <property type="evidence" value="ECO:0007669"/>
    <property type="project" value="InterPro"/>
</dbReference>
<accession>A0A0G1UB12</accession>
<dbReference type="GO" id="GO:0003905">
    <property type="term" value="F:alkylbase DNA N-glycosylase activity"/>
    <property type="evidence" value="ECO:0007669"/>
    <property type="project" value="InterPro"/>
</dbReference>
<evidence type="ECO:0000313" key="6">
    <source>
        <dbReference type="EMBL" id="KKU91297.1"/>
    </source>
</evidence>
<comment type="similarity">
    <text evidence="1 5">Belongs to the DNA glycosylase MPG family.</text>
</comment>
<organism evidence="6 7">
    <name type="scientific">Candidatus Jorgensenbacteria bacterium GW2011_GWA1_48_11</name>
    <dbReference type="NCBI Taxonomy" id="1618660"/>
    <lineage>
        <taxon>Bacteria</taxon>
        <taxon>Candidatus Joergenseniibacteriota</taxon>
    </lineage>
</organism>
<dbReference type="Gene3D" id="3.10.300.10">
    <property type="entry name" value="Methylpurine-DNA glycosylase (MPG)"/>
    <property type="match status" value="1"/>
</dbReference>
<dbReference type="GO" id="GO:0006284">
    <property type="term" value="P:base-excision repair"/>
    <property type="evidence" value="ECO:0007669"/>
    <property type="project" value="InterPro"/>
</dbReference>
<dbReference type="Proteomes" id="UP000034956">
    <property type="component" value="Unassembled WGS sequence"/>
</dbReference>
<evidence type="ECO:0000313" key="7">
    <source>
        <dbReference type="Proteomes" id="UP000034956"/>
    </source>
</evidence>
<evidence type="ECO:0000256" key="4">
    <source>
        <dbReference type="ARBA" id="ARBA00023204"/>
    </source>
</evidence>
<reference evidence="6 7" key="1">
    <citation type="journal article" date="2015" name="Nature">
        <title>rRNA introns, odd ribosomes, and small enigmatic genomes across a large radiation of phyla.</title>
        <authorList>
            <person name="Brown C.T."/>
            <person name="Hug L.A."/>
            <person name="Thomas B.C."/>
            <person name="Sharon I."/>
            <person name="Castelle C.J."/>
            <person name="Singh A."/>
            <person name="Wilkins M.J."/>
            <person name="Williams K.H."/>
            <person name="Banfield J.F."/>
        </authorList>
    </citation>
    <scope>NUCLEOTIDE SEQUENCE [LARGE SCALE GENOMIC DNA]</scope>
</reference>
<proteinExistence type="inferred from homology"/>
<evidence type="ECO:0000256" key="5">
    <source>
        <dbReference type="HAMAP-Rule" id="MF_00527"/>
    </source>
</evidence>
<protein>
    <recommendedName>
        <fullName evidence="5">Putative 3-methyladenine DNA glycosylase</fullName>
        <ecNumber evidence="5">3.2.2.-</ecNumber>
    </recommendedName>
</protein>
<evidence type="ECO:0000256" key="2">
    <source>
        <dbReference type="ARBA" id="ARBA00022763"/>
    </source>
</evidence>
<dbReference type="InterPro" id="IPR011034">
    <property type="entry name" value="Formyl_transferase-like_C_sf"/>
</dbReference>
<comment type="caution">
    <text evidence="6">The sequence shown here is derived from an EMBL/GenBank/DDBJ whole genome shotgun (WGS) entry which is preliminary data.</text>
</comment>
<dbReference type="Pfam" id="PF02245">
    <property type="entry name" value="Pur_DNA_glyco"/>
    <property type="match status" value="1"/>
</dbReference>
<dbReference type="PANTHER" id="PTHR10429">
    <property type="entry name" value="DNA-3-METHYLADENINE GLYCOSYLASE"/>
    <property type="match status" value="1"/>
</dbReference>
<dbReference type="SUPFAM" id="SSF50486">
    <property type="entry name" value="FMT C-terminal domain-like"/>
    <property type="match status" value="1"/>
</dbReference>